<organism evidence="2 3">
    <name type="scientific">Thecamonas trahens ATCC 50062</name>
    <dbReference type="NCBI Taxonomy" id="461836"/>
    <lineage>
        <taxon>Eukaryota</taxon>
        <taxon>Apusozoa</taxon>
        <taxon>Apusomonadida</taxon>
        <taxon>Apusomonadidae</taxon>
        <taxon>Thecamonas</taxon>
    </lineage>
</organism>
<evidence type="ECO:0000256" key="1">
    <source>
        <dbReference type="ARBA" id="ARBA00007099"/>
    </source>
</evidence>
<sequence>MARDGLAAWARKTGRLQRGKARLEAHIVDDHNDVLQYIYRAIGRKKLPTSGITLVHFDSHPDAGLPMELRPETVARPAALFDAVSISEFIMPAVYSGYLSHFVWIKPPWAKQFVEMPPAVLYNPATGAVEANPEHDPGTDPATANTSFVAWVGENAEGVLRIGCENLYFDDVSAPRDELVNAKPVRIDVVSLPARPCSADHDHLLPVNTVDIEMTSAVVVDVCLDFFNVANPFLLDYDRDYGPGTFAVFQAVWDYDTRRWDTAKRRTCFELFNHGIKRLVRDRIYRKPNDVFWDEVVALGLPDLYADTYGGDIEPVSGLYALFRETLLRMEASSASTLPTSSVASYPPVSAADSNDPDGFATFTPDLDWEDVLLSGEMHDLPHALVTRDEMEHLLSGMAHFLARPELASPSLITMARSRDDGYTPGASSLVEWLQTRSLDVLAAQLALT</sequence>
<evidence type="ECO:0000313" key="2">
    <source>
        <dbReference type="EMBL" id="KNC52372.1"/>
    </source>
</evidence>
<comment type="similarity">
    <text evidence="1">Belongs to the UPF0489 family.</text>
</comment>
<dbReference type="STRING" id="461836.A0A0L0DJ89"/>
<dbReference type="Pfam" id="PF12640">
    <property type="entry name" value="UPF0489"/>
    <property type="match status" value="1"/>
</dbReference>
<dbReference type="eggNOG" id="ENOG502QW2U">
    <property type="taxonomic scope" value="Eukaryota"/>
</dbReference>
<dbReference type="PANTHER" id="PTHR13225:SF3">
    <property type="entry name" value="UPF0489 PROTEIN C5ORF22"/>
    <property type="match status" value="1"/>
</dbReference>
<dbReference type="OrthoDB" id="418142at2759"/>
<name>A0A0L0DJ89_THETB</name>
<keyword evidence="3" id="KW-1185">Reference proteome</keyword>
<proteinExistence type="inferred from homology"/>
<gene>
    <name evidence="2" type="ORF">AMSG_08343</name>
</gene>
<protein>
    <submittedName>
        <fullName evidence="2">Uncharacterized protein</fullName>
    </submittedName>
</protein>
<evidence type="ECO:0000313" key="3">
    <source>
        <dbReference type="Proteomes" id="UP000054408"/>
    </source>
</evidence>
<dbReference type="InterPro" id="IPR024131">
    <property type="entry name" value="UPF0489"/>
</dbReference>
<dbReference type="EMBL" id="GL349472">
    <property type="protein sequence ID" value="KNC52372.1"/>
    <property type="molecule type" value="Genomic_DNA"/>
</dbReference>
<dbReference type="GeneID" id="25567058"/>
<accession>A0A0L0DJ89</accession>
<dbReference type="RefSeq" id="XP_013755419.1">
    <property type="nucleotide sequence ID" value="XM_013899965.1"/>
</dbReference>
<reference evidence="2 3" key="1">
    <citation type="submission" date="2010-05" db="EMBL/GenBank/DDBJ databases">
        <title>The Genome Sequence of Thecamonas trahens ATCC 50062.</title>
        <authorList>
            <consortium name="The Broad Institute Genome Sequencing Platform"/>
            <person name="Russ C."/>
            <person name="Cuomo C."/>
            <person name="Shea T."/>
            <person name="Young S.K."/>
            <person name="Zeng Q."/>
            <person name="Koehrsen M."/>
            <person name="Haas B."/>
            <person name="Borodovsky M."/>
            <person name="Guigo R."/>
            <person name="Alvarado L."/>
            <person name="Berlin A."/>
            <person name="Bochicchio J."/>
            <person name="Borenstein D."/>
            <person name="Chapman S."/>
            <person name="Chen Z."/>
            <person name="Freedman E."/>
            <person name="Gellesch M."/>
            <person name="Goldberg J."/>
            <person name="Griggs A."/>
            <person name="Gujja S."/>
            <person name="Heilman E."/>
            <person name="Heiman D."/>
            <person name="Hepburn T."/>
            <person name="Howarth C."/>
            <person name="Jen D."/>
            <person name="Larson L."/>
            <person name="Mehta T."/>
            <person name="Park D."/>
            <person name="Pearson M."/>
            <person name="Roberts A."/>
            <person name="Saif S."/>
            <person name="Shenoy N."/>
            <person name="Sisk P."/>
            <person name="Stolte C."/>
            <person name="Sykes S."/>
            <person name="Thomson T."/>
            <person name="Walk T."/>
            <person name="White J."/>
            <person name="Yandava C."/>
            <person name="Burger G."/>
            <person name="Gray M.W."/>
            <person name="Holland P.W.H."/>
            <person name="King N."/>
            <person name="Lang F.B.F."/>
            <person name="Roger A.J."/>
            <person name="Ruiz-Trillo I."/>
            <person name="Lander E."/>
            <person name="Nusbaum C."/>
        </authorList>
    </citation>
    <scope>NUCLEOTIDE SEQUENCE [LARGE SCALE GENOMIC DNA]</scope>
    <source>
        <strain evidence="2 3">ATCC 50062</strain>
    </source>
</reference>
<dbReference type="Proteomes" id="UP000054408">
    <property type="component" value="Unassembled WGS sequence"/>
</dbReference>
<dbReference type="AlphaFoldDB" id="A0A0L0DJ89"/>
<dbReference type="PANTHER" id="PTHR13225">
    <property type="entry name" value="MISEXPRESSION SUPPRESSOR OF RAS 6"/>
    <property type="match status" value="1"/>
</dbReference>